<dbReference type="EMBL" id="WUBL01000138">
    <property type="protein sequence ID" value="KAF2964757.1"/>
    <property type="molecule type" value="Genomic_DNA"/>
</dbReference>
<dbReference type="Pfam" id="PF11951">
    <property type="entry name" value="Fungal_trans_2"/>
    <property type="match status" value="1"/>
</dbReference>
<dbReference type="PANTHER" id="PTHR37540:SF5">
    <property type="entry name" value="TRANSCRIPTION FACTOR DOMAIN-CONTAINING PROTEIN"/>
    <property type="match status" value="1"/>
</dbReference>
<dbReference type="PANTHER" id="PTHR37540">
    <property type="entry name" value="TRANSCRIPTION FACTOR (ACR-2), PUTATIVE-RELATED-RELATED"/>
    <property type="match status" value="1"/>
</dbReference>
<protein>
    <submittedName>
        <fullName evidence="2">Uncharacterized protein</fullName>
    </submittedName>
</protein>
<keyword evidence="1" id="KW-0539">Nucleus</keyword>
<dbReference type="InterPro" id="IPR021858">
    <property type="entry name" value="Fun_TF"/>
</dbReference>
<proteinExistence type="predicted"/>
<dbReference type="AlphaFoldDB" id="A0A7C8N290"/>
<name>A0A7C8N290_9PEZI</name>
<evidence type="ECO:0000313" key="3">
    <source>
        <dbReference type="Proteomes" id="UP000481858"/>
    </source>
</evidence>
<reference evidence="2 3" key="1">
    <citation type="submission" date="2019-12" db="EMBL/GenBank/DDBJ databases">
        <title>Draft genome sequence of the ascomycete Xylaria multiplex DSM 110363.</title>
        <authorList>
            <person name="Buettner E."/>
            <person name="Kellner H."/>
        </authorList>
    </citation>
    <scope>NUCLEOTIDE SEQUENCE [LARGE SCALE GENOMIC DNA]</scope>
    <source>
        <strain evidence="2 3">DSM 110363</strain>
    </source>
</reference>
<dbReference type="OrthoDB" id="5419315at2759"/>
<sequence length="596" mass="67464">MTMQEYPLSTPPGGPGGSDMLKVVVEYHQNVYYWDLGISDLMWLTPVIDLLKRAVQTTLGHRIVVGMILKEVDFEFKRLLSRTQARCPHQNPNCECVAITVGLEMAAPPAQSTSIPSPSQFIGEFNTWVGTRHWSFRRITNCLVKGGECGYTDTKAKPKSCAPCTVGQSEDAQWHAGTSTLRTTVPNHMFVGYPVEMADESRFLFDIFTRYRSVVSKDSLLQPESFIIRRALSSPACLHVALLMTAIKFTWDTGSMDRIKKSFLHHKLEAIKFVNEQLQNPGMAATDCTIASIAALALAESALGCRDTAKAHMTGLSQILEMQDDEMLTDGNIFQSLVILTSRGTGRLTLRELTDATKGIENPESLGMCTFRVIPDRFRRMVDKEMDFSDKTVNEALEEATSGSGVLEIKPTTLSTNAISRARLMSCYLCVFAMLGTDVVDPFMLNWLVEWMLSDLTREEEAMRQGKFPRQVWFWGILMVTCAVATARPSTPLEVHQIDEWREVCHEKIRLVSHALNLKTWEQTKDIFVAWVWRDNYDEEQQVREMWEEAVYGKRIAVTRTASPSCFDRHDFMSAKERAKSIVRAQIAHMRRLMLI</sequence>
<dbReference type="InParanoid" id="A0A7C8N290"/>
<gene>
    <name evidence="2" type="ORF">GQX73_g8830</name>
</gene>
<evidence type="ECO:0000313" key="2">
    <source>
        <dbReference type="EMBL" id="KAF2964757.1"/>
    </source>
</evidence>
<comment type="caution">
    <text evidence="2">The sequence shown here is derived from an EMBL/GenBank/DDBJ whole genome shotgun (WGS) entry which is preliminary data.</text>
</comment>
<dbReference type="Proteomes" id="UP000481858">
    <property type="component" value="Unassembled WGS sequence"/>
</dbReference>
<evidence type="ECO:0000256" key="1">
    <source>
        <dbReference type="ARBA" id="ARBA00023242"/>
    </source>
</evidence>
<accession>A0A7C8N290</accession>
<keyword evidence="3" id="KW-1185">Reference proteome</keyword>
<organism evidence="2 3">
    <name type="scientific">Xylaria multiplex</name>
    <dbReference type="NCBI Taxonomy" id="323545"/>
    <lineage>
        <taxon>Eukaryota</taxon>
        <taxon>Fungi</taxon>
        <taxon>Dikarya</taxon>
        <taxon>Ascomycota</taxon>
        <taxon>Pezizomycotina</taxon>
        <taxon>Sordariomycetes</taxon>
        <taxon>Xylariomycetidae</taxon>
        <taxon>Xylariales</taxon>
        <taxon>Xylariaceae</taxon>
        <taxon>Xylaria</taxon>
    </lineage>
</organism>